<evidence type="ECO:0000256" key="1">
    <source>
        <dbReference type="SAM" id="MobiDB-lite"/>
    </source>
</evidence>
<evidence type="ECO:0000313" key="2">
    <source>
        <dbReference type="Ensembl" id="ENSCSAVP00000013599.1"/>
    </source>
</evidence>
<feature type="compositionally biased region" description="Basic and acidic residues" evidence="1">
    <location>
        <begin position="1"/>
        <end position="13"/>
    </location>
</feature>
<feature type="region of interest" description="Disordered" evidence="1">
    <location>
        <begin position="1"/>
        <end position="37"/>
    </location>
</feature>
<reference evidence="2" key="3">
    <citation type="submission" date="2025-09" db="UniProtKB">
        <authorList>
            <consortium name="Ensembl"/>
        </authorList>
    </citation>
    <scope>IDENTIFICATION</scope>
</reference>
<feature type="compositionally biased region" description="Basic residues" evidence="1">
    <location>
        <begin position="16"/>
        <end position="26"/>
    </location>
</feature>
<dbReference type="Proteomes" id="UP000007875">
    <property type="component" value="Unassembled WGS sequence"/>
</dbReference>
<reference evidence="3" key="1">
    <citation type="submission" date="2003-08" db="EMBL/GenBank/DDBJ databases">
        <authorList>
            <person name="Birren B."/>
            <person name="Nusbaum C."/>
            <person name="Abebe A."/>
            <person name="Abouelleil A."/>
            <person name="Adekoya E."/>
            <person name="Ait-zahra M."/>
            <person name="Allen N."/>
            <person name="Allen T."/>
            <person name="An P."/>
            <person name="Anderson M."/>
            <person name="Anderson S."/>
            <person name="Arachchi H."/>
            <person name="Armbruster J."/>
            <person name="Bachantsang P."/>
            <person name="Baldwin J."/>
            <person name="Barry A."/>
            <person name="Bayul T."/>
            <person name="Blitshsteyn B."/>
            <person name="Bloom T."/>
            <person name="Blye J."/>
            <person name="Boguslavskiy L."/>
            <person name="Borowsky M."/>
            <person name="Boukhgalter B."/>
            <person name="Brunache A."/>
            <person name="Butler J."/>
            <person name="Calixte N."/>
            <person name="Calvo S."/>
            <person name="Camarata J."/>
            <person name="Campo K."/>
            <person name="Chang J."/>
            <person name="Cheshatsang Y."/>
            <person name="Citroen M."/>
            <person name="Collymore A."/>
            <person name="Considine T."/>
            <person name="Cook A."/>
            <person name="Cooke P."/>
            <person name="Corum B."/>
            <person name="Cuomo C."/>
            <person name="David R."/>
            <person name="Dawoe T."/>
            <person name="Degray S."/>
            <person name="Dodge S."/>
            <person name="Dooley K."/>
            <person name="Dorje P."/>
            <person name="Dorjee K."/>
            <person name="Dorris L."/>
            <person name="Duffey N."/>
            <person name="Dupes A."/>
            <person name="Elkins T."/>
            <person name="Engels R."/>
            <person name="Erickson J."/>
            <person name="Farina A."/>
            <person name="Faro S."/>
            <person name="Ferreira P."/>
            <person name="Fischer H."/>
            <person name="Fitzgerald M."/>
            <person name="Foley K."/>
            <person name="Gage D."/>
            <person name="Galagan J."/>
            <person name="Gearin G."/>
            <person name="Gnerre S."/>
            <person name="Gnirke A."/>
            <person name="Goyette A."/>
            <person name="Graham J."/>
            <person name="Grandbois E."/>
            <person name="Gyaltsen K."/>
            <person name="Hafez N."/>
            <person name="Hagopian D."/>
            <person name="Hagos B."/>
            <person name="Hall J."/>
            <person name="Hatcher B."/>
            <person name="Heller A."/>
            <person name="Higgins H."/>
            <person name="Honan T."/>
            <person name="Horn A."/>
            <person name="Houde N."/>
            <person name="Hughes L."/>
            <person name="Hulme W."/>
            <person name="Husby E."/>
            <person name="Iliev I."/>
            <person name="Jaffe D."/>
            <person name="Jones C."/>
            <person name="Kamal M."/>
            <person name="Kamat A."/>
            <person name="Kamvysselis M."/>
            <person name="Karlsson E."/>
            <person name="Kells C."/>
            <person name="Kieu A."/>
            <person name="Kisner P."/>
            <person name="Kodira C."/>
            <person name="Kulbokas E."/>
            <person name="Labutti K."/>
            <person name="Lama D."/>
            <person name="Landers T."/>
            <person name="Leger J."/>
            <person name="Levine S."/>
            <person name="Lewis D."/>
            <person name="Lewis T."/>
            <person name="Lindblad-toh K."/>
            <person name="Liu X."/>
            <person name="Lokyitsang T."/>
            <person name="Lokyitsang Y."/>
            <person name="Lucien O."/>
            <person name="Lui A."/>
            <person name="Ma L.J."/>
            <person name="Mabbitt R."/>
            <person name="Macdonald J."/>
            <person name="Maclean C."/>
            <person name="Major J."/>
            <person name="Manning J."/>
            <person name="Marabella R."/>
            <person name="Maru K."/>
            <person name="Matthews C."/>
            <person name="Mauceli E."/>
            <person name="Mccarthy M."/>
            <person name="Mcdonough S."/>
            <person name="Mcghee T."/>
            <person name="Meldrim J."/>
            <person name="Meneus L."/>
            <person name="Mesirov J."/>
            <person name="Mihalev A."/>
            <person name="Mihova T."/>
            <person name="Mikkelsen T."/>
            <person name="Mlenga V."/>
            <person name="Moru K."/>
            <person name="Mozes J."/>
            <person name="Mulrain L."/>
            <person name="Munson G."/>
            <person name="Naylor J."/>
            <person name="Newes C."/>
            <person name="Nguyen C."/>
            <person name="Nguyen N."/>
            <person name="Nguyen T."/>
            <person name="Nicol R."/>
            <person name="Nielsen C."/>
            <person name="Nizzari M."/>
            <person name="Norbu C."/>
            <person name="Norbu N."/>
            <person name="O'donnell P."/>
            <person name="Okoawo O."/>
            <person name="O'leary S."/>
            <person name="Omotosho B."/>
            <person name="O'neill K."/>
            <person name="Osman S."/>
            <person name="Parker S."/>
            <person name="Perrin D."/>
            <person name="Phunkhang P."/>
            <person name="Piqani B."/>
            <person name="Purcell S."/>
            <person name="Rachupka T."/>
            <person name="Ramasamy U."/>
            <person name="Rameau R."/>
            <person name="Ray V."/>
            <person name="Raymond C."/>
            <person name="Retta R."/>
            <person name="Richardson S."/>
            <person name="Rise C."/>
            <person name="Rodriguez J."/>
            <person name="Rogers J."/>
            <person name="Rogov P."/>
            <person name="Rutman M."/>
            <person name="Schupbach R."/>
            <person name="Seaman C."/>
            <person name="Settipalli S."/>
            <person name="Sharpe T."/>
            <person name="Sheridan J."/>
            <person name="Sherpa N."/>
            <person name="Shi J."/>
            <person name="Smirnov S."/>
            <person name="Smith C."/>
            <person name="Sougnez C."/>
            <person name="Spencer B."/>
            <person name="Stalker J."/>
            <person name="Stange-thomann N."/>
            <person name="Stavropoulos S."/>
            <person name="Stetson K."/>
            <person name="Stone C."/>
            <person name="Stone S."/>
            <person name="Stubbs M."/>
            <person name="Talamas J."/>
            <person name="Tchuinga P."/>
            <person name="Tenzing P."/>
            <person name="Tesfaye S."/>
            <person name="Theodore J."/>
            <person name="Thoulutsang Y."/>
            <person name="Topham K."/>
            <person name="Towey S."/>
            <person name="Tsamla T."/>
            <person name="Tsomo N."/>
            <person name="Vallee D."/>
            <person name="Vassiliev H."/>
            <person name="Venkataraman V."/>
            <person name="Vinson J."/>
            <person name="Vo A."/>
            <person name="Wade C."/>
            <person name="Wang S."/>
            <person name="Wangchuk T."/>
            <person name="Wangdi T."/>
            <person name="Whittaker C."/>
            <person name="Wilkinson J."/>
            <person name="Wu Y."/>
            <person name="Wyman D."/>
            <person name="Yadav S."/>
            <person name="Yang S."/>
            <person name="Yang X."/>
            <person name="Yeager S."/>
            <person name="Yee E."/>
            <person name="Young G."/>
            <person name="Zainoun J."/>
            <person name="Zembeck L."/>
            <person name="Zimmer A."/>
            <person name="Zody M."/>
            <person name="Lander E."/>
        </authorList>
    </citation>
    <scope>NUCLEOTIDE SEQUENCE [LARGE SCALE GENOMIC DNA]</scope>
</reference>
<organism evidence="2 3">
    <name type="scientific">Ciona savignyi</name>
    <name type="common">Pacific transparent sea squirt</name>
    <dbReference type="NCBI Taxonomy" id="51511"/>
    <lineage>
        <taxon>Eukaryota</taxon>
        <taxon>Metazoa</taxon>
        <taxon>Chordata</taxon>
        <taxon>Tunicata</taxon>
        <taxon>Ascidiacea</taxon>
        <taxon>Phlebobranchia</taxon>
        <taxon>Cionidae</taxon>
        <taxon>Ciona</taxon>
    </lineage>
</organism>
<dbReference type="AlphaFoldDB" id="H2Z7N7"/>
<dbReference type="HOGENOM" id="CLU_2960037_0_0_1"/>
<accession>H2Z7N7</accession>
<proteinExistence type="predicted"/>
<dbReference type="Ensembl" id="ENSCSAVT00000013755.1">
    <property type="protein sequence ID" value="ENSCSAVP00000013599.1"/>
    <property type="gene ID" value="ENSCSAVG00000007971.1"/>
</dbReference>
<keyword evidence="3" id="KW-1185">Reference proteome</keyword>
<sequence length="59" mass="7203">MRRQSSDKLHEGGQRGNRKRSSKILRRNMTFDHGREKNEHLNFYSREETLQLQARENFK</sequence>
<reference evidence="2" key="2">
    <citation type="submission" date="2025-08" db="UniProtKB">
        <authorList>
            <consortium name="Ensembl"/>
        </authorList>
    </citation>
    <scope>IDENTIFICATION</scope>
</reference>
<evidence type="ECO:0000313" key="3">
    <source>
        <dbReference type="Proteomes" id="UP000007875"/>
    </source>
</evidence>
<dbReference type="InParanoid" id="H2Z7N7"/>
<name>H2Z7N7_CIOSA</name>
<protein>
    <submittedName>
        <fullName evidence="2">Uncharacterized protein</fullName>
    </submittedName>
</protein>